<reference evidence="1 2" key="1">
    <citation type="journal article" date="2023" name="Life. Sci Alliance">
        <title>Evolutionary insights into 3D genome organization and epigenetic landscape of Vigna mungo.</title>
        <authorList>
            <person name="Junaid A."/>
            <person name="Singh B."/>
            <person name="Bhatia S."/>
        </authorList>
    </citation>
    <scope>NUCLEOTIDE SEQUENCE [LARGE SCALE GENOMIC DNA]</scope>
    <source>
        <strain evidence="1">Urdbean</strain>
    </source>
</reference>
<evidence type="ECO:0000313" key="2">
    <source>
        <dbReference type="Proteomes" id="UP001374535"/>
    </source>
</evidence>
<proteinExistence type="predicted"/>
<evidence type="ECO:0000313" key="1">
    <source>
        <dbReference type="EMBL" id="WVZ24688.1"/>
    </source>
</evidence>
<gene>
    <name evidence="1" type="ORF">V8G54_003232</name>
</gene>
<sequence>MHLISSVNLWASTCFCFFREMRKCNSNSDSASYWLRLESNSSQSTTFVPFITSDCRISLIVGRDDGSGCSILRQNAASLGYSDRKAEGRILPRRADIAAVCVLSESK</sequence>
<dbReference type="Proteomes" id="UP001374535">
    <property type="component" value="Chromosome 1"/>
</dbReference>
<dbReference type="AlphaFoldDB" id="A0AAQ3PAK9"/>
<keyword evidence="2" id="KW-1185">Reference proteome</keyword>
<name>A0AAQ3PAK9_VIGMU</name>
<accession>A0AAQ3PAK9</accession>
<organism evidence="1 2">
    <name type="scientific">Vigna mungo</name>
    <name type="common">Black gram</name>
    <name type="synonym">Phaseolus mungo</name>
    <dbReference type="NCBI Taxonomy" id="3915"/>
    <lineage>
        <taxon>Eukaryota</taxon>
        <taxon>Viridiplantae</taxon>
        <taxon>Streptophyta</taxon>
        <taxon>Embryophyta</taxon>
        <taxon>Tracheophyta</taxon>
        <taxon>Spermatophyta</taxon>
        <taxon>Magnoliopsida</taxon>
        <taxon>eudicotyledons</taxon>
        <taxon>Gunneridae</taxon>
        <taxon>Pentapetalae</taxon>
        <taxon>rosids</taxon>
        <taxon>fabids</taxon>
        <taxon>Fabales</taxon>
        <taxon>Fabaceae</taxon>
        <taxon>Papilionoideae</taxon>
        <taxon>50 kb inversion clade</taxon>
        <taxon>NPAAA clade</taxon>
        <taxon>indigoferoid/millettioid clade</taxon>
        <taxon>Phaseoleae</taxon>
        <taxon>Vigna</taxon>
    </lineage>
</organism>
<dbReference type="EMBL" id="CP144700">
    <property type="protein sequence ID" value="WVZ24688.1"/>
    <property type="molecule type" value="Genomic_DNA"/>
</dbReference>
<protein>
    <submittedName>
        <fullName evidence="1">Uncharacterized protein</fullName>
    </submittedName>
</protein>